<name>A0A1M6S5X5_9BACT</name>
<dbReference type="PANTHER" id="PTHR11070:SF2">
    <property type="entry name" value="ATP-DEPENDENT DNA HELICASE SRS2"/>
    <property type="match status" value="1"/>
</dbReference>
<evidence type="ECO:0000256" key="13">
    <source>
        <dbReference type="SAM" id="Phobius"/>
    </source>
</evidence>
<dbReference type="Gene3D" id="3.40.50.300">
    <property type="entry name" value="P-loop containing nucleotide triphosphate hydrolases"/>
    <property type="match status" value="3"/>
</dbReference>
<dbReference type="GO" id="GO:0016746">
    <property type="term" value="F:acyltransferase activity"/>
    <property type="evidence" value="ECO:0007669"/>
    <property type="project" value="UniProtKB-KW"/>
</dbReference>
<keyword evidence="13" id="KW-0472">Membrane</keyword>
<dbReference type="GO" id="GO:0043138">
    <property type="term" value="F:3'-5' DNA helicase activity"/>
    <property type="evidence" value="ECO:0007669"/>
    <property type="project" value="UniProtKB-EC"/>
</dbReference>
<evidence type="ECO:0000256" key="7">
    <source>
        <dbReference type="ARBA" id="ARBA00023235"/>
    </source>
</evidence>
<dbReference type="GO" id="GO:0003677">
    <property type="term" value="F:DNA binding"/>
    <property type="evidence" value="ECO:0007669"/>
    <property type="project" value="UniProtKB-KW"/>
</dbReference>
<gene>
    <name evidence="15" type="ORF">SAMN05720469_10547</name>
</gene>
<dbReference type="Gene3D" id="1.10.10.160">
    <property type="match status" value="1"/>
</dbReference>
<dbReference type="SUPFAM" id="SSF69593">
    <property type="entry name" value="Glycerol-3-phosphate (1)-acyltransferase"/>
    <property type="match status" value="1"/>
</dbReference>
<evidence type="ECO:0000256" key="3">
    <source>
        <dbReference type="ARBA" id="ARBA00022801"/>
    </source>
</evidence>
<dbReference type="InterPro" id="IPR000212">
    <property type="entry name" value="DNA_helicase_UvrD/REP"/>
</dbReference>
<feature type="domain" description="UvrD-like helicase ATP-binding" evidence="14">
    <location>
        <begin position="15"/>
        <end position="275"/>
    </location>
</feature>
<keyword evidence="6" id="KW-0238">DNA-binding</keyword>
<evidence type="ECO:0000256" key="5">
    <source>
        <dbReference type="ARBA" id="ARBA00022840"/>
    </source>
</evidence>
<evidence type="ECO:0000313" key="15">
    <source>
        <dbReference type="EMBL" id="SHK40086.1"/>
    </source>
</evidence>
<dbReference type="InterPro" id="IPR027417">
    <property type="entry name" value="P-loop_NTPase"/>
</dbReference>
<dbReference type="PANTHER" id="PTHR11070">
    <property type="entry name" value="UVRD / RECB / PCRA DNA HELICASE FAMILY MEMBER"/>
    <property type="match status" value="1"/>
</dbReference>
<evidence type="ECO:0000256" key="10">
    <source>
        <dbReference type="ARBA" id="ARBA00034923"/>
    </source>
</evidence>
<dbReference type="CDD" id="cd17932">
    <property type="entry name" value="DEXQc_UvrD"/>
    <property type="match status" value="1"/>
</dbReference>
<evidence type="ECO:0000256" key="11">
    <source>
        <dbReference type="ARBA" id="ARBA00048988"/>
    </source>
</evidence>
<feature type="binding site" evidence="12">
    <location>
        <begin position="36"/>
        <end position="43"/>
    </location>
    <ligand>
        <name>ATP</name>
        <dbReference type="ChEBI" id="CHEBI:30616"/>
    </ligand>
</feature>
<evidence type="ECO:0000256" key="2">
    <source>
        <dbReference type="ARBA" id="ARBA00022741"/>
    </source>
</evidence>
<dbReference type="InterPro" id="IPR002123">
    <property type="entry name" value="Plipid/glycerol_acylTrfase"/>
</dbReference>
<dbReference type="PROSITE" id="PS51198">
    <property type="entry name" value="UVRD_HELICASE_ATP_BIND"/>
    <property type="match status" value="1"/>
</dbReference>
<proteinExistence type="inferred from homology"/>
<dbReference type="Pfam" id="PF01553">
    <property type="entry name" value="Acyltransferase"/>
    <property type="match status" value="1"/>
</dbReference>
<evidence type="ECO:0000313" key="16">
    <source>
        <dbReference type="Proteomes" id="UP000184275"/>
    </source>
</evidence>
<dbReference type="InterPro" id="IPR013986">
    <property type="entry name" value="DExx_box_DNA_helicase_dom_sf"/>
</dbReference>
<reference evidence="16" key="1">
    <citation type="submission" date="2016-11" db="EMBL/GenBank/DDBJ databases">
        <authorList>
            <person name="Varghese N."/>
            <person name="Submissions S."/>
        </authorList>
    </citation>
    <scope>NUCLEOTIDE SEQUENCE [LARGE SCALE GENOMIC DNA]</scope>
    <source>
        <strain evidence="16">UWOS</strain>
    </source>
</reference>
<dbReference type="CDD" id="cd07989">
    <property type="entry name" value="LPLAT_AGPAT-like"/>
    <property type="match status" value="1"/>
</dbReference>
<keyword evidence="15" id="KW-0808">Transferase</keyword>
<evidence type="ECO:0000259" key="14">
    <source>
        <dbReference type="PROSITE" id="PS51198"/>
    </source>
</evidence>
<dbReference type="Pfam" id="PF13361">
    <property type="entry name" value="UvrD_C"/>
    <property type="match status" value="2"/>
</dbReference>
<keyword evidence="2 12" id="KW-0547">Nucleotide-binding</keyword>
<evidence type="ECO:0000256" key="9">
    <source>
        <dbReference type="ARBA" id="ARBA00034808"/>
    </source>
</evidence>
<dbReference type="InterPro" id="IPR014017">
    <property type="entry name" value="DNA_helicase_UvrD-like_C"/>
</dbReference>
<protein>
    <recommendedName>
        <fullName evidence="9">DNA 3'-5' helicase</fullName>
        <ecNumber evidence="9">5.6.2.4</ecNumber>
    </recommendedName>
    <alternativeName>
        <fullName evidence="10">DNA 3'-5' helicase II</fullName>
    </alternativeName>
</protein>
<keyword evidence="13" id="KW-0812">Transmembrane</keyword>
<evidence type="ECO:0000256" key="4">
    <source>
        <dbReference type="ARBA" id="ARBA00022806"/>
    </source>
</evidence>
<comment type="catalytic activity">
    <reaction evidence="8">
        <text>Couples ATP hydrolysis with the unwinding of duplex DNA by translocating in the 3'-5' direction.</text>
        <dbReference type="EC" id="5.6.2.4"/>
    </reaction>
</comment>
<evidence type="ECO:0000256" key="6">
    <source>
        <dbReference type="ARBA" id="ARBA00023125"/>
    </source>
</evidence>
<dbReference type="Proteomes" id="UP000184275">
    <property type="component" value="Unassembled WGS sequence"/>
</dbReference>
<dbReference type="Pfam" id="PF00580">
    <property type="entry name" value="UvrD-helicase"/>
    <property type="match status" value="1"/>
</dbReference>
<evidence type="ECO:0000256" key="8">
    <source>
        <dbReference type="ARBA" id="ARBA00034617"/>
    </source>
</evidence>
<dbReference type="EC" id="5.6.2.4" evidence="9"/>
<organism evidence="15 16">
    <name type="scientific">Fibrobacter intestinalis</name>
    <dbReference type="NCBI Taxonomy" id="28122"/>
    <lineage>
        <taxon>Bacteria</taxon>
        <taxon>Pseudomonadati</taxon>
        <taxon>Fibrobacterota</taxon>
        <taxon>Fibrobacteria</taxon>
        <taxon>Fibrobacterales</taxon>
        <taxon>Fibrobacteraceae</taxon>
        <taxon>Fibrobacter</taxon>
    </lineage>
</organism>
<keyword evidence="5 12" id="KW-0067">ATP-binding</keyword>
<evidence type="ECO:0000256" key="1">
    <source>
        <dbReference type="ARBA" id="ARBA00009922"/>
    </source>
</evidence>
<dbReference type="GO" id="GO:0005524">
    <property type="term" value="F:ATP binding"/>
    <property type="evidence" value="ECO:0007669"/>
    <property type="project" value="UniProtKB-UniRule"/>
</dbReference>
<comment type="similarity">
    <text evidence="1">Belongs to the helicase family. UvrD subfamily.</text>
</comment>
<sequence length="722" mass="84092">MEREEMEKEILKGLNSDQRNAVLYDHAQNGPLMILAAAGSGKTAVLTRRIQWRVLQGVKPESILALTFTAKAAQEMRERVQKLFPDADIRLSTFHSLAYSILREKFNGKFGWELAGFQKVPKPVSEESEYFACALSERRIAARKLSREELFNPRLSHKLVRKLKPIQESVLQSGNIVFEDLIYLSTDLLQNNAQVKQEIQQRFQEILVDEYQDINQSQYLLVRAILGDRPHLFAVGDDDQAIYGFRGADIGNILRFRRDFPHSQLLRLEWNYRSVPQVLYLANNIFKEKPLLLRKTLRAGNHSQNPLFLENRRPEIWESDNPQIEMLRIVAKIRELRTAYDLEFSHFAILVRYNRQRLYYEEALADFSIPTFREAEEDSPEIPGVHVETVHGSKGLQYTVVFYAGLAERLTPGECEGTRKQRKRQLEEEKRLFYVGVTRAEAVLILLYCKKRFWKGRLSEFKPSRFLCYLDRPVLEKSPMPLFLFKIRCVLLILSYMIFATPRFLFRRFLMKKTVDAWVDFHVQDFAKYCFKVLRVQIDIANQSALSRVDWNRPVFVVGNHQSYFDIPIVFLSLGRTIGFFAKKELTYIPFLNFWMKALHCIFVDRQNSKTGKIIKERIENSKETVHVFVFPEGTRSKDGTVKPFKSGAFRLASDLNATILPIYIEGSRETWESRKNTDKVIVKSTILEPVDVKVLAEDHPVNPKTELVPLVYEQFLRAKNG</sequence>
<evidence type="ECO:0000256" key="12">
    <source>
        <dbReference type="PROSITE-ProRule" id="PRU00560"/>
    </source>
</evidence>
<dbReference type="CDD" id="cd18807">
    <property type="entry name" value="SF1_C_UvrD"/>
    <property type="match status" value="1"/>
</dbReference>
<keyword evidence="15" id="KW-0012">Acyltransferase</keyword>
<comment type="catalytic activity">
    <reaction evidence="11">
        <text>ATP + H2O = ADP + phosphate + H(+)</text>
        <dbReference type="Rhea" id="RHEA:13065"/>
        <dbReference type="ChEBI" id="CHEBI:15377"/>
        <dbReference type="ChEBI" id="CHEBI:15378"/>
        <dbReference type="ChEBI" id="CHEBI:30616"/>
        <dbReference type="ChEBI" id="CHEBI:43474"/>
        <dbReference type="ChEBI" id="CHEBI:456216"/>
        <dbReference type="EC" id="5.6.2.4"/>
    </reaction>
</comment>
<keyword evidence="7" id="KW-0413">Isomerase</keyword>
<keyword evidence="13" id="KW-1133">Transmembrane helix</keyword>
<feature type="transmembrane region" description="Helical" evidence="13">
    <location>
        <begin position="483"/>
        <end position="506"/>
    </location>
</feature>
<accession>A0A1M6S5X5</accession>
<dbReference type="GO" id="GO:0016887">
    <property type="term" value="F:ATP hydrolysis activity"/>
    <property type="evidence" value="ECO:0007669"/>
    <property type="project" value="RHEA"/>
</dbReference>
<dbReference type="InterPro" id="IPR014016">
    <property type="entry name" value="UvrD-like_ATP-bd"/>
</dbReference>
<dbReference type="EMBL" id="FRAW01000005">
    <property type="protein sequence ID" value="SHK40086.1"/>
    <property type="molecule type" value="Genomic_DNA"/>
</dbReference>
<keyword evidence="4 12" id="KW-0347">Helicase</keyword>
<dbReference type="GO" id="GO:0000725">
    <property type="term" value="P:recombinational repair"/>
    <property type="evidence" value="ECO:0007669"/>
    <property type="project" value="TreeGrafter"/>
</dbReference>
<dbReference type="SUPFAM" id="SSF52540">
    <property type="entry name" value="P-loop containing nucleoside triphosphate hydrolases"/>
    <property type="match status" value="1"/>
</dbReference>
<keyword evidence="16" id="KW-1185">Reference proteome</keyword>
<dbReference type="AlphaFoldDB" id="A0A1M6S5X5"/>
<dbReference type="SMART" id="SM00563">
    <property type="entry name" value="PlsC"/>
    <property type="match status" value="1"/>
</dbReference>
<keyword evidence="3 12" id="KW-0378">Hydrolase</keyword>